<organism evidence="3 4">
    <name type="scientific">Slackia piriformis YIT 12062</name>
    <dbReference type="NCBI Taxonomy" id="742818"/>
    <lineage>
        <taxon>Bacteria</taxon>
        <taxon>Bacillati</taxon>
        <taxon>Actinomycetota</taxon>
        <taxon>Coriobacteriia</taxon>
        <taxon>Eggerthellales</taxon>
        <taxon>Eggerthellaceae</taxon>
        <taxon>Slackia</taxon>
    </lineage>
</organism>
<keyword evidence="4" id="KW-1185">Reference proteome</keyword>
<reference evidence="3 4" key="1">
    <citation type="submission" date="2012-08" db="EMBL/GenBank/DDBJ databases">
        <title>The Genome Sequence of Slackia piriformis YIT 12062.</title>
        <authorList>
            <consortium name="The Broad Institute Genome Sequencing Platform"/>
            <person name="Earl A."/>
            <person name="Ward D."/>
            <person name="Feldgarden M."/>
            <person name="Gevers D."/>
            <person name="Morotomi M."/>
            <person name="Walker B."/>
            <person name="Young S.K."/>
            <person name="Zeng Q."/>
            <person name="Gargeya S."/>
            <person name="Fitzgerald M."/>
            <person name="Haas B."/>
            <person name="Abouelleil A."/>
            <person name="Alvarado L."/>
            <person name="Arachchi H.M."/>
            <person name="Berlin A.M."/>
            <person name="Chapman S.B."/>
            <person name="Goldberg J."/>
            <person name="Griggs A."/>
            <person name="Gujja S."/>
            <person name="Hansen M."/>
            <person name="Howarth C."/>
            <person name="Imamovic A."/>
            <person name="Larimer J."/>
            <person name="McCowen C."/>
            <person name="Montmayeur A."/>
            <person name="Murphy C."/>
            <person name="Neiman D."/>
            <person name="Pearson M."/>
            <person name="Priest M."/>
            <person name="Roberts A."/>
            <person name="Saif S."/>
            <person name="Shea T."/>
            <person name="Sisk P."/>
            <person name="Sykes S."/>
            <person name="Wortman J."/>
            <person name="Nusbaum C."/>
            <person name="Birren B."/>
        </authorList>
    </citation>
    <scope>NUCLEOTIDE SEQUENCE [LARGE SCALE GENOMIC DNA]</scope>
    <source>
        <strain evidence="3 4">YIT 12062</strain>
    </source>
</reference>
<dbReference type="OrthoDB" id="1404170at2"/>
<feature type="compositionally biased region" description="Basic and acidic residues" evidence="2">
    <location>
        <begin position="185"/>
        <end position="194"/>
    </location>
</feature>
<evidence type="ECO:0000256" key="1">
    <source>
        <dbReference type="SAM" id="Coils"/>
    </source>
</evidence>
<dbReference type="AlphaFoldDB" id="K0YM75"/>
<proteinExistence type="predicted"/>
<comment type="caution">
    <text evidence="3">The sequence shown here is derived from an EMBL/GenBank/DDBJ whole genome shotgun (WGS) entry which is preliminary data.</text>
</comment>
<sequence>MAPSEAWADDVSDAQATLEQAEERLTQISQEHAKLQEEAEGLQTQIDAAIEGVMDAQSEVQEGREHLGEMLSCEYKTGGIGLLTVLFESENLNELVNNLHYLDAVQQAQADEIELQRQRQEAFNTALDDLNTKKDEQMKKISEAEQKTAEAAQVVSNAETKLADAKDAAAEAKRLAELKAQAEALAKEQEEKQAAVETPVDPEPETSTQSESADNGSTESNSDNAGSNTGNSGGSSSGGNTGGSSDSQTGWKTGSASAYGSESDGTLGAATATGAIVTESSMGVAVPLSWPNARSYLGRQVEISYSGMTVIATVNDLGGMGGGSRSLDLQPGVWRAFGASSCFDWGVRTVSYRFL</sequence>
<dbReference type="CDD" id="cd22191">
    <property type="entry name" value="DPBB_RlpA_EXP_N-like"/>
    <property type="match status" value="1"/>
</dbReference>
<feature type="region of interest" description="Disordered" evidence="2">
    <location>
        <begin position="184"/>
        <end position="265"/>
    </location>
</feature>
<dbReference type="eggNOG" id="COG0797">
    <property type="taxonomic scope" value="Bacteria"/>
</dbReference>
<dbReference type="HOGENOM" id="CLU_686306_0_0_11"/>
<dbReference type="Gene3D" id="6.10.250.3150">
    <property type="match status" value="1"/>
</dbReference>
<evidence type="ECO:0000256" key="2">
    <source>
        <dbReference type="SAM" id="MobiDB-lite"/>
    </source>
</evidence>
<feature type="compositionally biased region" description="Low complexity" evidence="2">
    <location>
        <begin position="220"/>
        <end position="230"/>
    </location>
</feature>
<feature type="compositionally biased region" description="Gly residues" evidence="2">
    <location>
        <begin position="231"/>
        <end position="242"/>
    </location>
</feature>
<keyword evidence="1" id="KW-0175">Coiled coil</keyword>
<dbReference type="Proteomes" id="UP000006069">
    <property type="component" value="Unassembled WGS sequence"/>
</dbReference>
<protein>
    <submittedName>
        <fullName evidence="3">Uncharacterized protein</fullName>
    </submittedName>
</protein>
<dbReference type="SUPFAM" id="SSF50685">
    <property type="entry name" value="Barwin-like endoglucanases"/>
    <property type="match status" value="1"/>
</dbReference>
<accession>K0YM75</accession>
<dbReference type="InterPro" id="IPR036908">
    <property type="entry name" value="RlpA-like_sf"/>
</dbReference>
<evidence type="ECO:0000313" key="4">
    <source>
        <dbReference type="Proteomes" id="UP000006069"/>
    </source>
</evidence>
<dbReference type="EMBL" id="ADMD01000001">
    <property type="protein sequence ID" value="EJZ84546.1"/>
    <property type="molecule type" value="Genomic_DNA"/>
</dbReference>
<dbReference type="PATRIC" id="fig|742818.3.peg.167"/>
<evidence type="ECO:0000313" key="3">
    <source>
        <dbReference type="EMBL" id="EJZ84546.1"/>
    </source>
</evidence>
<dbReference type="InParanoid" id="K0YM75"/>
<gene>
    <name evidence="3" type="ORF">HMPREF9451_00149</name>
</gene>
<feature type="compositionally biased region" description="Polar residues" evidence="2">
    <location>
        <begin position="205"/>
        <end position="219"/>
    </location>
</feature>
<name>K0YM75_9ACTN</name>
<dbReference type="Gene3D" id="2.40.40.10">
    <property type="entry name" value="RlpA-like domain"/>
    <property type="match status" value="1"/>
</dbReference>
<feature type="compositionally biased region" description="Polar residues" evidence="2">
    <location>
        <begin position="248"/>
        <end position="264"/>
    </location>
</feature>
<feature type="coiled-coil region" evidence="1">
    <location>
        <begin position="4"/>
        <end position="52"/>
    </location>
</feature>